<evidence type="ECO:0000256" key="2">
    <source>
        <dbReference type="SAM" id="Phobius"/>
    </source>
</evidence>
<dbReference type="AlphaFoldDB" id="A0A342Z5F7"/>
<reference evidence="3" key="1">
    <citation type="submission" date="2015-11" db="EMBL/GenBank/DDBJ databases">
        <authorList>
            <person name="Zhang Y."/>
            <person name="Guo Z."/>
        </authorList>
    </citation>
    <scope>NUCLEOTIDE SEQUENCE</scope>
</reference>
<gene>
    <name evidence="3" type="primary">ATP8</name>
</gene>
<protein>
    <submittedName>
        <fullName evidence="3">ATP synthase F0 subunit 8</fullName>
    </submittedName>
</protein>
<dbReference type="GeneID" id="33133003"/>
<keyword evidence="3" id="KW-0496">Mitochondrion</keyword>
<dbReference type="RefSeq" id="YP_009387895.1">
    <property type="nucleotide sequence ID" value="NC_035058.1"/>
</dbReference>
<dbReference type="EMBL" id="KU174488">
    <property type="protein sequence ID" value="AOT99451.1"/>
    <property type="molecule type" value="Genomic_DNA"/>
</dbReference>
<geneLocation type="mitochondrion" evidence="3"/>
<dbReference type="CTD" id="4509"/>
<feature type="compositionally biased region" description="Polar residues" evidence="1">
    <location>
        <begin position="45"/>
        <end position="54"/>
    </location>
</feature>
<feature type="region of interest" description="Disordered" evidence="1">
    <location>
        <begin position="33"/>
        <end position="54"/>
    </location>
</feature>
<dbReference type="EMBL" id="MF066951">
    <property type="protein sequence ID" value="ART64858.1"/>
    <property type="molecule type" value="Genomic_DNA"/>
</dbReference>
<organism evidence="3">
    <name type="scientific">Thermophis shangrila</name>
    <name type="common">Shangri-La hot-spring snake</name>
    <dbReference type="NCBI Taxonomy" id="1484008"/>
    <lineage>
        <taxon>Eukaryota</taxon>
        <taxon>Metazoa</taxon>
        <taxon>Chordata</taxon>
        <taxon>Craniata</taxon>
        <taxon>Vertebrata</taxon>
        <taxon>Euteleostomi</taxon>
        <taxon>Lepidosauria</taxon>
        <taxon>Squamata</taxon>
        <taxon>Bifurcata</taxon>
        <taxon>Unidentata</taxon>
        <taxon>Episquamata</taxon>
        <taxon>Toxicofera</taxon>
        <taxon>Serpentes</taxon>
        <taxon>Colubroidea</taxon>
        <taxon>Dipsadidae</taxon>
        <taxon>Thermophis</taxon>
    </lineage>
</organism>
<sequence length="54" mass="6461">MPQLDTVYVFTIYLWTWFVLHRTSQKVMTFPITSGPKKQQHTKPNKLTPQLPWT</sequence>
<reference evidence="3" key="2">
    <citation type="journal article" date="2016" name="Mitochondrial DNA Part B Resour">
        <title>Complete mitochondrial genome of the Xianggelila Hot-spring snake, Thermophis shangrila (Reptilia, Colubridae).</title>
        <authorList>
            <person name="Peng L.-F."/>
            <person name="Weng S.-Y."/>
            <person name="Yang D.-C."/>
            <person name="Lu C.-H."/>
            <person name="Huang S."/>
        </authorList>
    </citation>
    <scope>NUCLEOTIDE SEQUENCE</scope>
</reference>
<evidence type="ECO:0000313" key="4">
    <source>
        <dbReference type="EMBL" id="ART64858.1"/>
    </source>
</evidence>
<name>A0A342Z5F7_9SAUR</name>
<feature type="transmembrane region" description="Helical" evidence="2">
    <location>
        <begin position="6"/>
        <end position="23"/>
    </location>
</feature>
<keyword evidence="2" id="KW-0472">Membrane</keyword>
<evidence type="ECO:0000313" key="3">
    <source>
        <dbReference type="EMBL" id="AOT99451.1"/>
    </source>
</evidence>
<proteinExistence type="predicted"/>
<reference evidence="4" key="3">
    <citation type="journal article" date="2017" name="Mitochondrial DNA Part B Resour">
        <title>Next-generation sequencing yields the complete mitochondrial genome of the Shangrila hot-spring snakes (Thermophis shangrila; Reptilia: Colubridae).</title>
        <authorList>
            <person name="Wu W."/>
            <person name="Jiang D."/>
            <person name="Sun F."/>
        </authorList>
    </citation>
    <scope>NUCLEOTIDE SEQUENCE</scope>
</reference>
<keyword evidence="2" id="KW-1133">Transmembrane helix</keyword>
<accession>A0A342Z5F7</accession>
<keyword evidence="2" id="KW-0812">Transmembrane</keyword>
<evidence type="ECO:0000256" key="1">
    <source>
        <dbReference type="SAM" id="MobiDB-lite"/>
    </source>
</evidence>